<organism evidence="2 3">
    <name type="scientific">Novipirellula herctigrandis</name>
    <dbReference type="NCBI Taxonomy" id="2527986"/>
    <lineage>
        <taxon>Bacteria</taxon>
        <taxon>Pseudomonadati</taxon>
        <taxon>Planctomycetota</taxon>
        <taxon>Planctomycetia</taxon>
        <taxon>Pirellulales</taxon>
        <taxon>Pirellulaceae</taxon>
        <taxon>Novipirellula</taxon>
    </lineage>
</organism>
<dbReference type="SMART" id="SM00367">
    <property type="entry name" value="LRR_CC"/>
    <property type="match status" value="4"/>
</dbReference>
<dbReference type="SUPFAM" id="SSF52047">
    <property type="entry name" value="RNI-like"/>
    <property type="match status" value="1"/>
</dbReference>
<keyword evidence="3" id="KW-1185">Reference proteome</keyword>
<dbReference type="AlphaFoldDB" id="A0A5C5Z8U4"/>
<evidence type="ECO:0000313" key="3">
    <source>
        <dbReference type="Proteomes" id="UP000315010"/>
    </source>
</evidence>
<dbReference type="InterPro" id="IPR006553">
    <property type="entry name" value="Leu-rich_rpt_Cys-con_subtyp"/>
</dbReference>
<evidence type="ECO:0000256" key="1">
    <source>
        <dbReference type="SAM" id="SignalP"/>
    </source>
</evidence>
<feature type="chain" id="PRO_5022950669" evidence="1">
    <location>
        <begin position="20"/>
        <end position="409"/>
    </location>
</feature>
<keyword evidence="1" id="KW-0732">Signal</keyword>
<comment type="caution">
    <text evidence="2">The sequence shown here is derived from an EMBL/GenBank/DDBJ whole genome shotgun (WGS) entry which is preliminary data.</text>
</comment>
<dbReference type="InterPro" id="IPR032675">
    <property type="entry name" value="LRR_dom_sf"/>
</dbReference>
<dbReference type="Proteomes" id="UP000315010">
    <property type="component" value="Unassembled WGS sequence"/>
</dbReference>
<dbReference type="EMBL" id="SJPJ01000001">
    <property type="protein sequence ID" value="TWT83615.1"/>
    <property type="molecule type" value="Genomic_DNA"/>
</dbReference>
<reference evidence="2 3" key="1">
    <citation type="submission" date="2019-02" db="EMBL/GenBank/DDBJ databases">
        <title>Deep-cultivation of Planctomycetes and their phenomic and genomic characterization uncovers novel biology.</title>
        <authorList>
            <person name="Wiegand S."/>
            <person name="Jogler M."/>
            <person name="Boedeker C."/>
            <person name="Pinto D."/>
            <person name="Vollmers J."/>
            <person name="Rivas-Marin E."/>
            <person name="Kohn T."/>
            <person name="Peeters S.H."/>
            <person name="Heuer A."/>
            <person name="Rast P."/>
            <person name="Oberbeckmann S."/>
            <person name="Bunk B."/>
            <person name="Jeske O."/>
            <person name="Meyerdierks A."/>
            <person name="Storesund J.E."/>
            <person name="Kallscheuer N."/>
            <person name="Luecker S."/>
            <person name="Lage O.M."/>
            <person name="Pohl T."/>
            <person name="Merkel B.J."/>
            <person name="Hornburger P."/>
            <person name="Mueller R.-W."/>
            <person name="Bruemmer F."/>
            <person name="Labrenz M."/>
            <person name="Spormann A.M."/>
            <person name="Op Den Camp H."/>
            <person name="Overmann J."/>
            <person name="Amann R."/>
            <person name="Jetten M.S.M."/>
            <person name="Mascher T."/>
            <person name="Medema M.H."/>
            <person name="Devos D.P."/>
            <person name="Kaster A.-K."/>
            <person name="Ovreas L."/>
            <person name="Rohde M."/>
            <person name="Galperin M.Y."/>
            <person name="Jogler C."/>
        </authorList>
    </citation>
    <scope>NUCLEOTIDE SEQUENCE [LARGE SCALE GENOMIC DNA]</scope>
    <source>
        <strain evidence="2 3">CA13</strain>
    </source>
</reference>
<dbReference type="PANTHER" id="PTHR13318">
    <property type="entry name" value="PARTNER OF PAIRED, ISOFORM B-RELATED"/>
    <property type="match status" value="1"/>
</dbReference>
<gene>
    <name evidence="2" type="ORF">CA13_50820</name>
</gene>
<dbReference type="GO" id="GO:0031146">
    <property type="term" value="P:SCF-dependent proteasomal ubiquitin-dependent protein catabolic process"/>
    <property type="evidence" value="ECO:0007669"/>
    <property type="project" value="TreeGrafter"/>
</dbReference>
<evidence type="ECO:0000313" key="2">
    <source>
        <dbReference type="EMBL" id="TWT83615.1"/>
    </source>
</evidence>
<proteinExistence type="predicted"/>
<accession>A0A5C5Z8U4</accession>
<dbReference type="OrthoDB" id="271060at2"/>
<sequence precursor="true">MRQPRLLMTLAVVPLLLLAGCPATPPPASPEDKRDDTLEDTAVLNATTTLSHEQLDAIRESIESSAGKLTCDADGVPVEIDLAVGRGSASAEAFHAALECRGVKKLRIRAGGIPVDSLARLGEMKSLTDLTLNDAKLDDELLLKFAVELPQLRRLTIRNSPSLTDSGIASAIQSLTLTHLTLLELAIGHSTLHEAAKLRDLASLDIRLCHHVTAESLAPLVDSLSIKELKLGGQLINDEAIRAITSIPTLKILAIADSAIGADALRSLTEESTLARRIEAFTVERCPNIDDEALVQLEKFPNLRRLTITDVPVTGKFLASLPTLDQLTLLSLNLTFLDDTAFETISKCKELERLEIAQSFLTEDAIAEIAKLPRLKTLNVSDCGLDDAMLQPLRNSASIEKLITGENAF</sequence>
<dbReference type="RefSeq" id="WP_146400901.1">
    <property type="nucleotide sequence ID" value="NZ_SJPJ01000001.1"/>
</dbReference>
<dbReference type="PROSITE" id="PS51257">
    <property type="entry name" value="PROKAR_LIPOPROTEIN"/>
    <property type="match status" value="1"/>
</dbReference>
<dbReference type="Gene3D" id="3.80.10.10">
    <property type="entry name" value="Ribonuclease Inhibitor"/>
    <property type="match status" value="3"/>
</dbReference>
<name>A0A5C5Z8U4_9BACT</name>
<feature type="signal peptide" evidence="1">
    <location>
        <begin position="1"/>
        <end position="19"/>
    </location>
</feature>
<dbReference type="GO" id="GO:0019005">
    <property type="term" value="C:SCF ubiquitin ligase complex"/>
    <property type="evidence" value="ECO:0007669"/>
    <property type="project" value="TreeGrafter"/>
</dbReference>
<protein>
    <submittedName>
        <fullName evidence="2">Leucine Rich repeats (2 copies)</fullName>
    </submittedName>
</protein>